<keyword evidence="2" id="KW-1185">Reference proteome</keyword>
<gene>
    <name evidence="1" type="ORF">KSP40_PGU000455</name>
</gene>
<reference evidence="1 2" key="1">
    <citation type="journal article" date="2022" name="Nat. Plants">
        <title>Genomes of leafy and leafless Platanthera orchids illuminate the evolution of mycoheterotrophy.</title>
        <authorList>
            <person name="Li M.H."/>
            <person name="Liu K.W."/>
            <person name="Li Z."/>
            <person name="Lu H.C."/>
            <person name="Ye Q.L."/>
            <person name="Zhang D."/>
            <person name="Wang J.Y."/>
            <person name="Li Y.F."/>
            <person name="Zhong Z.M."/>
            <person name="Liu X."/>
            <person name="Yu X."/>
            <person name="Liu D.K."/>
            <person name="Tu X.D."/>
            <person name="Liu B."/>
            <person name="Hao Y."/>
            <person name="Liao X.Y."/>
            <person name="Jiang Y.T."/>
            <person name="Sun W.H."/>
            <person name="Chen J."/>
            <person name="Chen Y.Q."/>
            <person name="Ai Y."/>
            <person name="Zhai J.W."/>
            <person name="Wu S.S."/>
            <person name="Zhou Z."/>
            <person name="Hsiao Y.Y."/>
            <person name="Wu W.L."/>
            <person name="Chen Y.Y."/>
            <person name="Lin Y.F."/>
            <person name="Hsu J.L."/>
            <person name="Li C.Y."/>
            <person name="Wang Z.W."/>
            <person name="Zhao X."/>
            <person name="Zhong W.Y."/>
            <person name="Ma X.K."/>
            <person name="Ma L."/>
            <person name="Huang J."/>
            <person name="Chen G.Z."/>
            <person name="Huang M.Z."/>
            <person name="Huang L."/>
            <person name="Peng D.H."/>
            <person name="Luo Y.B."/>
            <person name="Zou S.Q."/>
            <person name="Chen S.P."/>
            <person name="Lan S."/>
            <person name="Tsai W.C."/>
            <person name="Van de Peer Y."/>
            <person name="Liu Z.J."/>
        </authorList>
    </citation>
    <scope>NUCLEOTIDE SEQUENCE [LARGE SCALE GENOMIC DNA]</scope>
    <source>
        <strain evidence="1">Lor288</strain>
    </source>
</reference>
<dbReference type="Proteomes" id="UP001412067">
    <property type="component" value="Unassembled WGS sequence"/>
</dbReference>
<evidence type="ECO:0000313" key="1">
    <source>
        <dbReference type="EMBL" id="KAK8963445.1"/>
    </source>
</evidence>
<name>A0ABR2MH39_9ASPA</name>
<accession>A0ABR2MH39</accession>
<organism evidence="1 2">
    <name type="scientific">Platanthera guangdongensis</name>
    <dbReference type="NCBI Taxonomy" id="2320717"/>
    <lineage>
        <taxon>Eukaryota</taxon>
        <taxon>Viridiplantae</taxon>
        <taxon>Streptophyta</taxon>
        <taxon>Embryophyta</taxon>
        <taxon>Tracheophyta</taxon>
        <taxon>Spermatophyta</taxon>
        <taxon>Magnoliopsida</taxon>
        <taxon>Liliopsida</taxon>
        <taxon>Asparagales</taxon>
        <taxon>Orchidaceae</taxon>
        <taxon>Orchidoideae</taxon>
        <taxon>Orchideae</taxon>
        <taxon>Orchidinae</taxon>
        <taxon>Platanthera</taxon>
    </lineage>
</organism>
<dbReference type="EMBL" id="JBBWWR010000007">
    <property type="protein sequence ID" value="KAK8963445.1"/>
    <property type="molecule type" value="Genomic_DNA"/>
</dbReference>
<protein>
    <recommendedName>
        <fullName evidence="3">Secreted protein</fullName>
    </recommendedName>
</protein>
<comment type="caution">
    <text evidence="1">The sequence shown here is derived from an EMBL/GenBank/DDBJ whole genome shotgun (WGS) entry which is preliminary data.</text>
</comment>
<sequence length="92" mass="9727">MGRAMVMGCKPTRMGAALLASTTMNSNMASAIFSSGMGVPMLENFSSARCTASGSIVSPMGNATRVHDVRGTKKVWSVLFGIWRAQARSLAR</sequence>
<evidence type="ECO:0000313" key="2">
    <source>
        <dbReference type="Proteomes" id="UP001412067"/>
    </source>
</evidence>
<proteinExistence type="predicted"/>
<evidence type="ECO:0008006" key="3">
    <source>
        <dbReference type="Google" id="ProtNLM"/>
    </source>
</evidence>